<evidence type="ECO:0000256" key="4">
    <source>
        <dbReference type="SAM" id="Phobius"/>
    </source>
</evidence>
<evidence type="ECO:0000256" key="1">
    <source>
        <dbReference type="ARBA" id="ARBA00023224"/>
    </source>
</evidence>
<dbReference type="PROSITE" id="PS50885">
    <property type="entry name" value="HAMP"/>
    <property type="match status" value="1"/>
</dbReference>
<evidence type="ECO:0000313" key="7">
    <source>
        <dbReference type="EMBL" id="AEG59937.1"/>
    </source>
</evidence>
<dbReference type="Pfam" id="PF00672">
    <property type="entry name" value="HAMP"/>
    <property type="match status" value="1"/>
</dbReference>
<dbReference type="SUPFAM" id="SSF58104">
    <property type="entry name" value="Methyl-accepting chemotaxis protein (MCP) signaling domain"/>
    <property type="match status" value="1"/>
</dbReference>
<dbReference type="GO" id="GO:0016020">
    <property type="term" value="C:membrane"/>
    <property type="evidence" value="ECO:0007669"/>
    <property type="project" value="InterPro"/>
</dbReference>
<accession>F6DSU3</accession>
<keyword evidence="1 3" id="KW-0807">Transducer</keyword>
<dbReference type="GO" id="GO:0007165">
    <property type="term" value="P:signal transduction"/>
    <property type="evidence" value="ECO:0007669"/>
    <property type="project" value="UniProtKB-KW"/>
</dbReference>
<name>F6DSU3_DESRL</name>
<proteinExistence type="inferred from homology"/>
<feature type="domain" description="Methyl-accepting transducer" evidence="5">
    <location>
        <begin position="306"/>
        <end position="542"/>
    </location>
</feature>
<dbReference type="PANTHER" id="PTHR32089">
    <property type="entry name" value="METHYL-ACCEPTING CHEMOTAXIS PROTEIN MCPB"/>
    <property type="match status" value="1"/>
</dbReference>
<evidence type="ECO:0000256" key="2">
    <source>
        <dbReference type="ARBA" id="ARBA00029447"/>
    </source>
</evidence>
<dbReference type="Gene3D" id="1.10.287.950">
    <property type="entry name" value="Methyl-accepting chemotaxis protein"/>
    <property type="match status" value="1"/>
</dbReference>
<evidence type="ECO:0000313" key="8">
    <source>
        <dbReference type="Proteomes" id="UP000009234"/>
    </source>
</evidence>
<dbReference type="CDD" id="cd11386">
    <property type="entry name" value="MCP_signal"/>
    <property type="match status" value="1"/>
</dbReference>
<dbReference type="InterPro" id="IPR004089">
    <property type="entry name" value="MCPsignal_dom"/>
</dbReference>
<dbReference type="InterPro" id="IPR003660">
    <property type="entry name" value="HAMP_dom"/>
</dbReference>
<feature type="domain" description="HAMP" evidence="6">
    <location>
        <begin position="255"/>
        <end position="308"/>
    </location>
</feature>
<dbReference type="KEGG" id="dru:Desru_1673"/>
<reference evidence="7 8" key="2">
    <citation type="journal article" date="2012" name="Stand. Genomic Sci.">
        <title>Complete genome sequence of the sulfate-reducing firmicute Desulfotomaculum ruminis type strain (DL(T)).</title>
        <authorList>
            <person name="Spring S."/>
            <person name="Visser M."/>
            <person name="Lu M."/>
            <person name="Copeland A."/>
            <person name="Lapidus A."/>
            <person name="Lucas S."/>
            <person name="Cheng J.F."/>
            <person name="Han C."/>
            <person name="Tapia R."/>
            <person name="Goodwin L.A."/>
            <person name="Pitluck S."/>
            <person name="Ivanova N."/>
            <person name="Land M."/>
            <person name="Hauser L."/>
            <person name="Larimer F."/>
            <person name="Rohde M."/>
            <person name="Goker M."/>
            <person name="Detter J.C."/>
            <person name="Kyrpides N.C."/>
            <person name="Woyke T."/>
            <person name="Schaap P.J."/>
            <person name="Plugge C.M."/>
            <person name="Muyzer G."/>
            <person name="Kuever J."/>
            <person name="Pereira I.A."/>
            <person name="Parshina S.N."/>
            <person name="Bernier-Latmani R."/>
            <person name="Stams A.J."/>
            <person name="Klenk H.P."/>
        </authorList>
    </citation>
    <scope>NUCLEOTIDE SEQUENCE [LARGE SCALE GENOMIC DNA]</scope>
    <source>
        <strain evidence="8">ATCC 23193 / DSM 2154 / NCIB 8452 / DL</strain>
    </source>
</reference>
<dbReference type="CDD" id="cd18774">
    <property type="entry name" value="PDC2_HK_sensor"/>
    <property type="match status" value="1"/>
</dbReference>
<dbReference type="PANTHER" id="PTHR32089:SF112">
    <property type="entry name" value="LYSOZYME-LIKE PROTEIN-RELATED"/>
    <property type="match status" value="1"/>
</dbReference>
<dbReference type="Pfam" id="PF00015">
    <property type="entry name" value="MCPsignal"/>
    <property type="match status" value="1"/>
</dbReference>
<keyword evidence="4" id="KW-0472">Membrane</keyword>
<reference evidence="8" key="1">
    <citation type="submission" date="2011-05" db="EMBL/GenBank/DDBJ databases">
        <title>Complete sequence of Desulfotomaculum ruminis DSM 2154.</title>
        <authorList>
            <person name="Lucas S."/>
            <person name="Copeland A."/>
            <person name="Lapidus A."/>
            <person name="Cheng J.-F."/>
            <person name="Goodwin L."/>
            <person name="Pitluck S."/>
            <person name="Lu M."/>
            <person name="Detter J.C."/>
            <person name="Han C."/>
            <person name="Tapia R."/>
            <person name="Land M."/>
            <person name="Hauser L."/>
            <person name="Kyrpides N."/>
            <person name="Ivanova N."/>
            <person name="Mikhailova N."/>
            <person name="Pagani I."/>
            <person name="Stams A.J.M."/>
            <person name="Plugge C.M."/>
            <person name="Muyzer G."/>
            <person name="Kuever J."/>
            <person name="Parshina S.N."/>
            <person name="Ivanova A.E."/>
            <person name="Nazina T.N."/>
            <person name="Brambilla E."/>
            <person name="Spring S."/>
            <person name="Klenk H.-P."/>
            <person name="Woyke T."/>
        </authorList>
    </citation>
    <scope>NUCLEOTIDE SEQUENCE [LARGE SCALE GENOMIC DNA]</scope>
    <source>
        <strain evidence="8">ATCC 23193 / DSM 2154 / NCIB 8452 / DL</strain>
    </source>
</reference>
<keyword evidence="8" id="KW-1185">Reference proteome</keyword>
<dbReference type="EMBL" id="CP002780">
    <property type="protein sequence ID" value="AEG59937.1"/>
    <property type="molecule type" value="Genomic_DNA"/>
</dbReference>
<evidence type="ECO:0000256" key="3">
    <source>
        <dbReference type="PROSITE-ProRule" id="PRU00284"/>
    </source>
</evidence>
<dbReference type="SMART" id="SM00283">
    <property type="entry name" value="MA"/>
    <property type="match status" value="1"/>
</dbReference>
<sequence length="616" mass="67334">MLRGILNRVKAKKSKRKIKRKVPGTGFSFFLNYLTVKKPSFKQWVMKPFSFKRTFSIPKPSMENISLQARMVIVFAVIILLITAGMGTVIFEEAKTSIASVMTSRIKITATDNADKISIMLHSMDKREIASKTDYYLTKQRNAYKVLNYRAYVDVVDDQGKTVVPVKQEQPLQPKESDLAALLKKGKNGESQSALLGGVQCTVVMEPIPGRPWYFVAGVAEEDYLAPVSHMRMMALGVGLGALVLATILCIYGTRKFCLPLQQMIKMMERARTGDLTVRAVERGVGPEFNQLGVAFNAMLKELAYLLNELNQTTQVLLKSSREMSQVADQQLDAVKKTGQAVGMMSSSVQQITAMAGVTQESGSSMMKAAGEGTGSVKKLVEVINQNHEVIAEEARAVGNLGTRVQEISRLVDLIRKISKDTHLLALNASIEAARAGEQGRGFAVVAAEVGRLAEDTASTTKEVEQIIAAIAKESSLVLEKVEQSKSIAEEGISATLRAEDALQHIVDTIHSTWQQISNIYQGAEQISLGTATVEELIQDLAGDPYRQEEQHSATAHQIASTARTLDELSGALRSRLAGFKLASLNPVETMEKESLADCTVYGEEGKQSNETIQVA</sequence>
<dbReference type="eggNOG" id="COG0840">
    <property type="taxonomic scope" value="Bacteria"/>
</dbReference>
<gene>
    <name evidence="7" type="ordered locus">Desru_1673</name>
</gene>
<dbReference type="Gene3D" id="3.30.450.20">
    <property type="entry name" value="PAS domain"/>
    <property type="match status" value="1"/>
</dbReference>
<feature type="transmembrane region" description="Helical" evidence="4">
    <location>
        <begin position="71"/>
        <end position="91"/>
    </location>
</feature>
<evidence type="ECO:0000259" key="5">
    <source>
        <dbReference type="PROSITE" id="PS50111"/>
    </source>
</evidence>
<keyword evidence="4" id="KW-1133">Transmembrane helix</keyword>
<dbReference type="AlphaFoldDB" id="F6DSU3"/>
<organism evidence="7 8">
    <name type="scientific">Desulforamulus ruminis (strain ATCC 23193 / DSM 2154 / NCIMB 8452 / DL)</name>
    <name type="common">Desulfotomaculum ruminis</name>
    <dbReference type="NCBI Taxonomy" id="696281"/>
    <lineage>
        <taxon>Bacteria</taxon>
        <taxon>Bacillati</taxon>
        <taxon>Bacillota</taxon>
        <taxon>Clostridia</taxon>
        <taxon>Eubacteriales</taxon>
        <taxon>Peptococcaceae</taxon>
        <taxon>Desulforamulus</taxon>
    </lineage>
</organism>
<dbReference type="CDD" id="cd06225">
    <property type="entry name" value="HAMP"/>
    <property type="match status" value="1"/>
</dbReference>
<dbReference type="STRING" id="696281.Desru_1673"/>
<evidence type="ECO:0000259" key="6">
    <source>
        <dbReference type="PROSITE" id="PS50885"/>
    </source>
</evidence>
<dbReference type="Proteomes" id="UP000009234">
    <property type="component" value="Chromosome"/>
</dbReference>
<dbReference type="HOGENOM" id="CLU_000445_107_19_9"/>
<feature type="transmembrane region" description="Helical" evidence="4">
    <location>
        <begin position="234"/>
        <end position="254"/>
    </location>
</feature>
<feature type="transmembrane region" description="Helical" evidence="4">
    <location>
        <begin position="21"/>
        <end position="36"/>
    </location>
</feature>
<dbReference type="PROSITE" id="PS50111">
    <property type="entry name" value="CHEMOTAXIS_TRANSDUC_2"/>
    <property type="match status" value="1"/>
</dbReference>
<protein>
    <submittedName>
        <fullName evidence="7">Chemotaxis sensory transducer</fullName>
    </submittedName>
</protein>
<keyword evidence="4" id="KW-0812">Transmembrane</keyword>
<comment type="similarity">
    <text evidence="2">Belongs to the methyl-accepting chemotaxis (MCP) protein family.</text>
</comment>
<dbReference type="SMART" id="SM00304">
    <property type="entry name" value="HAMP"/>
    <property type="match status" value="1"/>
</dbReference>